<dbReference type="RefSeq" id="WP_156193084.1">
    <property type="nucleotide sequence ID" value="NZ_CP046452.1"/>
</dbReference>
<evidence type="ECO:0000313" key="2">
    <source>
        <dbReference type="EMBL" id="QGU02732.1"/>
    </source>
</evidence>
<protein>
    <recommendedName>
        <fullName evidence="4">Acyl-CoA carboxylase subunit epsilon</fullName>
    </recommendedName>
</protein>
<evidence type="ECO:0000313" key="3">
    <source>
        <dbReference type="Proteomes" id="UP000427071"/>
    </source>
</evidence>
<dbReference type="Pfam" id="PF13822">
    <property type="entry name" value="ACC_epsilon"/>
    <property type="match status" value="1"/>
</dbReference>
<keyword evidence="3" id="KW-1185">Reference proteome</keyword>
<dbReference type="GO" id="GO:0003989">
    <property type="term" value="F:acetyl-CoA carboxylase activity"/>
    <property type="evidence" value="ECO:0007669"/>
    <property type="project" value="InterPro"/>
</dbReference>
<dbReference type="EMBL" id="CP046452">
    <property type="protein sequence ID" value="QGU02732.1"/>
    <property type="molecule type" value="Genomic_DNA"/>
</dbReference>
<organism evidence="2 3">
    <name type="scientific">Corynebacterium kalinowskii</name>
    <dbReference type="NCBI Taxonomy" id="2675216"/>
    <lineage>
        <taxon>Bacteria</taxon>
        <taxon>Bacillati</taxon>
        <taxon>Actinomycetota</taxon>
        <taxon>Actinomycetes</taxon>
        <taxon>Mycobacteriales</taxon>
        <taxon>Corynebacteriaceae</taxon>
        <taxon>Corynebacterium</taxon>
    </lineage>
</organism>
<name>A0A6B8VC45_9CORY</name>
<dbReference type="KEGG" id="ckw:CKALI_09385"/>
<dbReference type="AlphaFoldDB" id="A0A6B8VC45"/>
<proteinExistence type="predicted"/>
<feature type="region of interest" description="Disordered" evidence="1">
    <location>
        <begin position="34"/>
        <end position="57"/>
    </location>
</feature>
<accession>A0A6B8VC45</accession>
<sequence>MEETKKPFLTITKGNPDDTQVAALTTLFAGLAAAGAPEEKPDRNNWGSLSERLQRPATYNPNAFHNVTYF</sequence>
<reference evidence="3" key="1">
    <citation type="submission" date="2019-11" db="EMBL/GenBank/DDBJ databases">
        <title>Complete genome sequence of Corynebacterium kalinowskii 1959, a novel Corynebacterium species isolated from soil of a small paddock in Vilsendorf, Germany.</title>
        <authorList>
            <person name="Schaffert L."/>
            <person name="Ruwe M."/>
            <person name="Milse J."/>
            <person name="Hanuschka K."/>
            <person name="Ortseifen V."/>
            <person name="Droste J."/>
            <person name="Brandt D."/>
            <person name="Schlueter L."/>
            <person name="Kutter Y."/>
            <person name="Vinke S."/>
            <person name="Viehoefer P."/>
            <person name="Jacob L."/>
            <person name="Luebke N.-C."/>
            <person name="Schulte-Berndt E."/>
            <person name="Hain C."/>
            <person name="Linder M."/>
            <person name="Schmidt P."/>
            <person name="Wollenschlaeger L."/>
            <person name="Luttermann T."/>
            <person name="Thieme E."/>
            <person name="Hassa J."/>
            <person name="Haak M."/>
            <person name="Wittchen M."/>
            <person name="Mentz A."/>
            <person name="Persicke M."/>
            <person name="Busche T."/>
            <person name="Ruckert C."/>
        </authorList>
    </citation>
    <scope>NUCLEOTIDE SEQUENCE [LARGE SCALE GENOMIC DNA]</scope>
    <source>
        <strain evidence="3">1959</strain>
    </source>
</reference>
<dbReference type="GO" id="GO:0004658">
    <property type="term" value="F:propionyl-CoA carboxylase activity"/>
    <property type="evidence" value="ECO:0007669"/>
    <property type="project" value="InterPro"/>
</dbReference>
<evidence type="ECO:0000256" key="1">
    <source>
        <dbReference type="SAM" id="MobiDB-lite"/>
    </source>
</evidence>
<evidence type="ECO:0008006" key="4">
    <source>
        <dbReference type="Google" id="ProtNLM"/>
    </source>
</evidence>
<dbReference type="Proteomes" id="UP000427071">
    <property type="component" value="Chromosome"/>
</dbReference>
<dbReference type="InterPro" id="IPR032716">
    <property type="entry name" value="ACC_epsilon"/>
</dbReference>
<gene>
    <name evidence="2" type="ORF">CKALI_09385</name>
</gene>